<proteinExistence type="inferred from homology"/>
<dbReference type="SUPFAM" id="SSF55347">
    <property type="entry name" value="Glyceraldehyde-3-phosphate dehydrogenase-like, C-terminal domain"/>
    <property type="match status" value="1"/>
</dbReference>
<feature type="binding site" evidence="11">
    <location>
        <position position="202"/>
    </location>
    <ligand>
        <name>L-homoserine</name>
        <dbReference type="ChEBI" id="CHEBI:57476"/>
    </ligand>
</feature>
<dbReference type="Pfam" id="PF03447">
    <property type="entry name" value="NAD_binding_3"/>
    <property type="match status" value="1"/>
</dbReference>
<dbReference type="UniPathway" id="UPA00050">
    <property type="reaction ID" value="UER00063"/>
</dbReference>
<dbReference type="AlphaFoldDB" id="F0QTM1"/>
<dbReference type="GO" id="GO:0009086">
    <property type="term" value="P:methionine biosynthetic process"/>
    <property type="evidence" value="ECO:0007669"/>
    <property type="project" value="UniProtKB-KW"/>
</dbReference>
<evidence type="ECO:0000259" key="13">
    <source>
        <dbReference type="Pfam" id="PF03447"/>
    </source>
</evidence>
<evidence type="ECO:0000259" key="12">
    <source>
        <dbReference type="Pfam" id="PF00742"/>
    </source>
</evidence>
<dbReference type="PANTHER" id="PTHR43331">
    <property type="entry name" value="HOMOSERINE DEHYDROGENASE"/>
    <property type="match status" value="1"/>
</dbReference>
<dbReference type="HOGENOM" id="CLU_009116_1_2_2"/>
<dbReference type="eggNOG" id="arCOG01351">
    <property type="taxonomic scope" value="Archaea"/>
</dbReference>
<comment type="pathway">
    <text evidence="1">Amino-acid biosynthesis; L-threonine biosynthesis; L-threonine from L-aspartate: step 3/5.</text>
</comment>
<dbReference type="OrthoDB" id="4488at2157"/>
<evidence type="ECO:0000256" key="6">
    <source>
        <dbReference type="ARBA" id="ARBA00022605"/>
    </source>
</evidence>
<comment type="pathway">
    <text evidence="2">Amino-acid biosynthesis; L-methionine biosynthesis via de novo pathway; L-homoserine from L-aspartate: step 3/3.</text>
</comment>
<dbReference type="InterPro" id="IPR005106">
    <property type="entry name" value="Asp/hSer_DH_NAD-bd"/>
</dbReference>
<dbReference type="GO" id="GO:0050661">
    <property type="term" value="F:NADP binding"/>
    <property type="evidence" value="ECO:0007669"/>
    <property type="project" value="InterPro"/>
</dbReference>
<dbReference type="Proteomes" id="UP000007485">
    <property type="component" value="Chromosome"/>
</dbReference>
<evidence type="ECO:0000256" key="3">
    <source>
        <dbReference type="ARBA" id="ARBA00006753"/>
    </source>
</evidence>
<evidence type="ECO:0000256" key="7">
    <source>
        <dbReference type="ARBA" id="ARBA00022697"/>
    </source>
</evidence>
<dbReference type="NCBIfam" id="NF004976">
    <property type="entry name" value="PRK06349.1"/>
    <property type="match status" value="1"/>
</dbReference>
<evidence type="ECO:0000313" key="15">
    <source>
        <dbReference type="Proteomes" id="UP000007485"/>
    </source>
</evidence>
<feature type="binding site" evidence="11">
    <location>
        <begin position="10"/>
        <end position="15"/>
    </location>
    <ligand>
        <name>NADP(+)</name>
        <dbReference type="ChEBI" id="CHEBI:58349"/>
    </ligand>
</feature>
<dbReference type="RefSeq" id="WP_013604896.1">
    <property type="nucleotide sequence ID" value="NC_015151.1"/>
</dbReference>
<dbReference type="PANTHER" id="PTHR43331:SF1">
    <property type="entry name" value="HOMOSERINE DEHYDROGENASE"/>
    <property type="match status" value="1"/>
</dbReference>
<evidence type="ECO:0000256" key="5">
    <source>
        <dbReference type="ARBA" id="ARBA00013376"/>
    </source>
</evidence>
<evidence type="ECO:0000256" key="11">
    <source>
        <dbReference type="PIRSR" id="PIRSR036497-2"/>
    </source>
</evidence>
<dbReference type="InterPro" id="IPR036291">
    <property type="entry name" value="NAD(P)-bd_dom_sf"/>
</dbReference>
<comment type="similarity">
    <text evidence="3">Belongs to the homoserine dehydrogenase family.</text>
</comment>
<dbReference type="InterPro" id="IPR022697">
    <property type="entry name" value="HDH_short"/>
</dbReference>
<keyword evidence="7" id="KW-0791">Threonine biosynthesis</keyword>
<evidence type="ECO:0000256" key="1">
    <source>
        <dbReference type="ARBA" id="ARBA00005056"/>
    </source>
</evidence>
<dbReference type="SUPFAM" id="SSF51735">
    <property type="entry name" value="NAD(P)-binding Rossmann-fold domains"/>
    <property type="match status" value="1"/>
</dbReference>
<keyword evidence="15" id="KW-1185">Reference proteome</keyword>
<evidence type="ECO:0000256" key="2">
    <source>
        <dbReference type="ARBA" id="ARBA00005062"/>
    </source>
</evidence>
<feature type="binding site" evidence="11">
    <location>
        <position position="118"/>
    </location>
    <ligand>
        <name>NADPH</name>
        <dbReference type="ChEBI" id="CHEBI:57783"/>
    </ligand>
</feature>
<dbReference type="InterPro" id="IPR001342">
    <property type="entry name" value="HDH_cat"/>
</dbReference>
<dbReference type="GO" id="GO:0004412">
    <property type="term" value="F:homoserine dehydrogenase activity"/>
    <property type="evidence" value="ECO:0007669"/>
    <property type="project" value="UniProtKB-EC"/>
</dbReference>
<feature type="domain" description="Aspartate/homoserine dehydrogenase NAD-binding" evidence="13">
    <location>
        <begin position="10"/>
        <end position="140"/>
    </location>
</feature>
<evidence type="ECO:0000256" key="9">
    <source>
        <dbReference type="ARBA" id="ARBA00023167"/>
    </source>
</evidence>
<gene>
    <name evidence="14" type="ordered locus">VMUT_1530</name>
</gene>
<dbReference type="EC" id="1.1.1.3" evidence="4"/>
<dbReference type="UniPathway" id="UPA00051">
    <property type="reaction ID" value="UER00465"/>
</dbReference>
<keyword evidence="9" id="KW-0486">Methionine biosynthesis</keyword>
<dbReference type="STRING" id="985053.VMUT_1530"/>
<keyword evidence="11" id="KW-0521">NADP</keyword>
<dbReference type="FunFam" id="3.30.360.10:FF:000005">
    <property type="entry name" value="Homoserine dehydrogenase"/>
    <property type="match status" value="1"/>
</dbReference>
<evidence type="ECO:0000256" key="10">
    <source>
        <dbReference type="PIRSR" id="PIRSR036497-1"/>
    </source>
</evidence>
<dbReference type="GO" id="GO:0009088">
    <property type="term" value="P:threonine biosynthetic process"/>
    <property type="evidence" value="ECO:0007669"/>
    <property type="project" value="UniProtKB-UniPathway"/>
</dbReference>
<protein>
    <recommendedName>
        <fullName evidence="5">Homoserine dehydrogenase</fullName>
        <ecNumber evidence="4">1.1.1.3</ecNumber>
    </recommendedName>
</protein>
<feature type="domain" description="Homoserine dehydrogenase catalytic" evidence="12">
    <location>
        <begin position="156"/>
        <end position="317"/>
    </location>
</feature>
<dbReference type="GeneID" id="10289182"/>
<dbReference type="KEGG" id="vmo:VMUT_1530"/>
<keyword evidence="6" id="KW-0028">Amino-acid biosynthesis</keyword>
<dbReference type="Pfam" id="PF00742">
    <property type="entry name" value="Homoserine_dh"/>
    <property type="match status" value="1"/>
</dbReference>
<accession>F0QTM1</accession>
<dbReference type="PIRSF" id="PIRSF036497">
    <property type="entry name" value="HDH_short"/>
    <property type="match status" value="1"/>
</dbReference>
<evidence type="ECO:0000313" key="14">
    <source>
        <dbReference type="EMBL" id="ADY01734.1"/>
    </source>
</evidence>
<name>F0QTM1_VULM7</name>
<sequence length="326" mass="36285">MRGVRILIIGFGNVGQAFYELLNTKRDLLSFDITIGEIIDRSRGYIINPGPDILKDVAKGRLIGRKVDIDEIPRLITESNADIVCEFTDLNVKSRGEPAFTYLSTAIRSGKHVITTNKGPIAFHYDELMELSRKYNRLVRFKGTVMAGTPSFNILKLLPGAHVEYFMGILNGTTNFILSRMYEEGLSFNEALKLAQQLGYAEADPSLDIDSIDAALKVVILSRVIGWGHRFENVEVEGIRDIDIRRYGDKVIKLVAYADKGKAYVKPTPLDKNDVLAHVSRNLNALRFKLDTLSELLIIGPGAGKFETAQAVLTDLVDIVNSIRLS</sequence>
<feature type="active site" description="Proton donor" evidence="10">
    <location>
        <position position="217"/>
    </location>
</feature>
<dbReference type="Gene3D" id="3.30.360.10">
    <property type="entry name" value="Dihydrodipicolinate Reductase, domain 2"/>
    <property type="match status" value="1"/>
</dbReference>
<keyword evidence="8" id="KW-0560">Oxidoreductase</keyword>
<evidence type="ECO:0000256" key="4">
    <source>
        <dbReference type="ARBA" id="ARBA00013213"/>
    </source>
</evidence>
<dbReference type="Gene3D" id="3.40.50.720">
    <property type="entry name" value="NAD(P)-binding Rossmann-like Domain"/>
    <property type="match status" value="1"/>
</dbReference>
<organism evidence="14 15">
    <name type="scientific">Vulcanisaeta moutnovskia (strain 768-28)</name>
    <dbReference type="NCBI Taxonomy" id="985053"/>
    <lineage>
        <taxon>Archaea</taxon>
        <taxon>Thermoproteota</taxon>
        <taxon>Thermoprotei</taxon>
        <taxon>Thermoproteales</taxon>
        <taxon>Thermoproteaceae</taxon>
        <taxon>Vulcanisaeta</taxon>
    </lineage>
</organism>
<evidence type="ECO:0000256" key="8">
    <source>
        <dbReference type="ARBA" id="ARBA00023002"/>
    </source>
</evidence>
<reference evidence="14 15" key="1">
    <citation type="journal article" date="2011" name="J. Bacteriol.">
        <title>Complete genome sequence of 'Vulcanisaeta moutnovskia' strain 768-28, a novel member of the hyperthermophilic crenarchaeal genus vulcanisaeta.</title>
        <authorList>
            <person name="Gumerov V.M."/>
            <person name="Mardanov A.V."/>
            <person name="Beletsky A.V."/>
            <person name="Prokofeva M.I."/>
            <person name="Bonch-Osmolovskaya E.A."/>
            <person name="Ravin N.V."/>
            <person name="Skryabin K.G."/>
        </authorList>
    </citation>
    <scope>NUCLEOTIDE SEQUENCE [LARGE SCALE GENOMIC DNA]</scope>
    <source>
        <strain evidence="14 15">768-28</strain>
    </source>
</reference>
<dbReference type="EMBL" id="CP002529">
    <property type="protein sequence ID" value="ADY01734.1"/>
    <property type="molecule type" value="Genomic_DNA"/>
</dbReference>